<protein>
    <submittedName>
        <fullName evidence="1">Uncharacterized protein</fullName>
    </submittedName>
</protein>
<evidence type="ECO:0000313" key="1">
    <source>
        <dbReference type="EMBL" id="MPN29020.1"/>
    </source>
</evidence>
<gene>
    <name evidence="1" type="ORF">SDC9_176468</name>
</gene>
<reference evidence="1" key="1">
    <citation type="submission" date="2019-08" db="EMBL/GenBank/DDBJ databases">
        <authorList>
            <person name="Kucharzyk K."/>
            <person name="Murdoch R.W."/>
            <person name="Higgins S."/>
            <person name="Loffler F."/>
        </authorList>
    </citation>
    <scope>NUCLEOTIDE SEQUENCE</scope>
</reference>
<dbReference type="AlphaFoldDB" id="A0A645GRX4"/>
<dbReference type="EMBL" id="VSSQ01079520">
    <property type="protein sequence ID" value="MPN29020.1"/>
    <property type="molecule type" value="Genomic_DNA"/>
</dbReference>
<name>A0A645GRX4_9ZZZZ</name>
<accession>A0A645GRX4</accession>
<organism evidence="1">
    <name type="scientific">bioreactor metagenome</name>
    <dbReference type="NCBI Taxonomy" id="1076179"/>
    <lineage>
        <taxon>unclassified sequences</taxon>
        <taxon>metagenomes</taxon>
        <taxon>ecological metagenomes</taxon>
    </lineage>
</organism>
<sequence>MGDVLAGFAITAGRGLYQHAVFIAQVDRQAVELQLGCVLNCRIALIQTQFAPHPCVKRHRTTGFGISLGAYGQHRYAMTHRGELRQWLATHPQRGRIGLAKFGVVPLERLQFPEQTVIFSVRHRRRIKHVVGMIVPHQLGTQFCRTCGQGSVCCHHAENSRRASGPPAGMR</sequence>
<proteinExistence type="predicted"/>
<comment type="caution">
    <text evidence="1">The sequence shown here is derived from an EMBL/GenBank/DDBJ whole genome shotgun (WGS) entry which is preliminary data.</text>
</comment>